<dbReference type="SMART" id="SM00317">
    <property type="entry name" value="SET"/>
    <property type="match status" value="1"/>
</dbReference>
<dbReference type="InterPro" id="IPR011011">
    <property type="entry name" value="Znf_FYVE_PHD"/>
</dbReference>
<evidence type="ECO:0000256" key="4">
    <source>
        <dbReference type="ARBA" id="ARBA00022853"/>
    </source>
</evidence>
<protein>
    <recommendedName>
        <fullName evidence="6">SET domain-containing protein</fullName>
    </recommendedName>
</protein>
<dbReference type="GO" id="GO:0006355">
    <property type="term" value="P:regulation of DNA-templated transcription"/>
    <property type="evidence" value="ECO:0007669"/>
    <property type="project" value="TreeGrafter"/>
</dbReference>
<gene>
    <name evidence="7" type="primary">NCAS0A09560</name>
    <name evidence="7" type="ordered locus">NCAS_0A09560</name>
</gene>
<dbReference type="GO" id="GO:0034967">
    <property type="term" value="C:Set3 complex"/>
    <property type="evidence" value="ECO:0007669"/>
    <property type="project" value="TreeGrafter"/>
</dbReference>
<keyword evidence="3" id="KW-0862">Zinc</keyword>
<dbReference type="PANTHER" id="PTHR46462:SF3">
    <property type="entry name" value="UPSET, ISOFORM A"/>
    <property type="match status" value="1"/>
</dbReference>
<feature type="domain" description="SET" evidence="6">
    <location>
        <begin position="377"/>
        <end position="502"/>
    </location>
</feature>
<dbReference type="GO" id="GO:0008270">
    <property type="term" value="F:zinc ion binding"/>
    <property type="evidence" value="ECO:0007669"/>
    <property type="project" value="UniProtKB-KW"/>
</dbReference>
<keyword evidence="8" id="KW-1185">Reference proteome</keyword>
<evidence type="ECO:0000313" key="7">
    <source>
        <dbReference type="EMBL" id="CCC67514.1"/>
    </source>
</evidence>
<dbReference type="STRING" id="1064592.G0V7R6"/>
<dbReference type="SUPFAM" id="SSF82199">
    <property type="entry name" value="SET domain"/>
    <property type="match status" value="1"/>
</dbReference>
<feature type="compositionally biased region" description="Low complexity" evidence="5">
    <location>
        <begin position="28"/>
        <end position="39"/>
    </location>
</feature>
<evidence type="ECO:0000256" key="5">
    <source>
        <dbReference type="SAM" id="MobiDB-lite"/>
    </source>
</evidence>
<dbReference type="InterPro" id="IPR013083">
    <property type="entry name" value="Znf_RING/FYVE/PHD"/>
</dbReference>
<evidence type="ECO:0000259" key="6">
    <source>
        <dbReference type="PROSITE" id="PS50280"/>
    </source>
</evidence>
<evidence type="ECO:0000256" key="1">
    <source>
        <dbReference type="ARBA" id="ARBA00022723"/>
    </source>
</evidence>
<dbReference type="Gene3D" id="3.30.40.10">
    <property type="entry name" value="Zinc/RING finger domain, C3HC4 (zinc finger)"/>
    <property type="match status" value="1"/>
</dbReference>
<feature type="compositionally biased region" description="Polar residues" evidence="5">
    <location>
        <begin position="166"/>
        <end position="176"/>
    </location>
</feature>
<reference key="2">
    <citation type="submission" date="2011-08" db="EMBL/GenBank/DDBJ databases">
        <title>Genome sequence of Naumovozyma castellii.</title>
        <authorList>
            <person name="Gordon J.L."/>
            <person name="Armisen D."/>
            <person name="Proux-Wera E."/>
            <person name="OhEigeartaigh S.S."/>
            <person name="Byrne K.P."/>
            <person name="Wolfe K.H."/>
        </authorList>
    </citation>
    <scope>NUCLEOTIDE SEQUENCE</scope>
    <source>
        <strain>Type strain:CBS 4309</strain>
    </source>
</reference>
<dbReference type="OMA" id="NTIMHNC"/>
<dbReference type="SUPFAM" id="SSF57903">
    <property type="entry name" value="FYVE/PHD zinc finger"/>
    <property type="match status" value="1"/>
</dbReference>
<dbReference type="InterPro" id="IPR019786">
    <property type="entry name" value="Zinc_finger_PHD-type_CS"/>
</dbReference>
<dbReference type="AlphaFoldDB" id="G0V7R6"/>
<dbReference type="HOGENOM" id="CLU_460105_0_0_1"/>
<dbReference type="Gene3D" id="2.170.270.10">
    <property type="entry name" value="SET domain"/>
    <property type="match status" value="1"/>
</dbReference>
<dbReference type="InterPro" id="IPR001214">
    <property type="entry name" value="SET_dom"/>
</dbReference>
<feature type="compositionally biased region" description="Low complexity" evidence="5">
    <location>
        <begin position="177"/>
        <end position="188"/>
    </location>
</feature>
<dbReference type="GO" id="GO:0006325">
    <property type="term" value="P:chromatin organization"/>
    <property type="evidence" value="ECO:0007669"/>
    <property type="project" value="UniProtKB-KW"/>
</dbReference>
<feature type="region of interest" description="Disordered" evidence="5">
    <location>
        <begin position="567"/>
        <end position="596"/>
    </location>
</feature>
<dbReference type="KEGG" id="ncs:NCAS_0A09560"/>
<accession>G0V7R6</accession>
<organism evidence="7 8">
    <name type="scientific">Naumovozyma castellii</name>
    <name type="common">Yeast</name>
    <name type="synonym">Saccharomyces castellii</name>
    <dbReference type="NCBI Taxonomy" id="27288"/>
    <lineage>
        <taxon>Eukaryota</taxon>
        <taxon>Fungi</taxon>
        <taxon>Dikarya</taxon>
        <taxon>Ascomycota</taxon>
        <taxon>Saccharomycotina</taxon>
        <taxon>Saccharomycetes</taxon>
        <taxon>Saccharomycetales</taxon>
        <taxon>Saccharomycetaceae</taxon>
        <taxon>Naumovozyma</taxon>
    </lineage>
</organism>
<dbReference type="GO" id="GO:0070210">
    <property type="term" value="C:Rpd3L-Expanded complex"/>
    <property type="evidence" value="ECO:0007669"/>
    <property type="project" value="TreeGrafter"/>
</dbReference>
<dbReference type="InterPro" id="IPR046341">
    <property type="entry name" value="SET_dom_sf"/>
</dbReference>
<feature type="compositionally biased region" description="Low complexity" evidence="5">
    <location>
        <begin position="47"/>
        <end position="64"/>
    </location>
</feature>
<dbReference type="OrthoDB" id="20872at2759"/>
<reference evidence="7 8" key="1">
    <citation type="journal article" date="2011" name="Proc. Natl. Acad. Sci. U.S.A.">
        <title>Evolutionary erosion of yeast sex chromosomes by mating-type switching accidents.</title>
        <authorList>
            <person name="Gordon J.L."/>
            <person name="Armisen D."/>
            <person name="Proux-Wera E."/>
            <person name="Oheigeartaigh S.S."/>
            <person name="Byrne K.P."/>
            <person name="Wolfe K.H."/>
        </authorList>
    </citation>
    <scope>NUCLEOTIDE SEQUENCE [LARGE SCALE GENOMIC DNA]</scope>
    <source>
        <strain evidence="8">ATCC 76901 / BCRC 22586 / CBS 4309 / NBRC 1992 / NRRL Y-12630</strain>
    </source>
</reference>
<sequence length="596" mass="67277">MIAPLSTNQREPHYKHIPDRNNSHNIRKSSASSLTSLTKEQQDQIQRRSLSSISSSTVRSSSDSEMLYSPIADSTHTPYNTNLPFAAAPSANSLITGCHSTSPQLSYTMNMTNCYSNNNNYTNNAATLDFSNLITPGPASVTLLEKNETGTSTSSSAHLHTKISKPQRTSNISKQGTAITPSTTPTNTAIPTFKSKRKGIVAAAALAAAAIVPLPLKYREQLESAPIPTPIQEFEQQELAKVPKSYIVAKDSRTLSCVCGVQNRVLEYDDDAPVIQCSHCNRWQHRACYGTSALWDFNCNICKPRIINSTLEQRKQLEAGAGGEIEESQEKDLEEEPLPNFHLLTDYEYKDKYVSQFIDKHSDDDWVLPYNGSTEAPKVAVHVTGNSVHVKQVCLKGDLIDEFLGVVDFQKNYIMDPINQYRLWGTTKRDVIFHSQWPLLIDAREKSGRFRSLRRSCNPNVELVTVKLGQDQDKHWGDSTVKFMIRAKRTIQAGEELHINWQWDLRHPIWQIIMGSAGFESLTDMDKYWLIYSVETVLENYKCACGDDNKDCHLLKVREFSKKLQKDFKSKSNNRSKLNEILNRNKKKPITEKQSP</sequence>
<evidence type="ECO:0000256" key="3">
    <source>
        <dbReference type="ARBA" id="ARBA00022833"/>
    </source>
</evidence>
<dbReference type="PANTHER" id="PTHR46462">
    <property type="entry name" value="UPSET, ISOFORM A"/>
    <property type="match status" value="1"/>
</dbReference>
<dbReference type="PROSITE" id="PS50280">
    <property type="entry name" value="SET"/>
    <property type="match status" value="1"/>
</dbReference>
<feature type="region of interest" description="Disordered" evidence="5">
    <location>
        <begin position="150"/>
        <end position="188"/>
    </location>
</feature>
<keyword evidence="4" id="KW-0156">Chromatin regulator</keyword>
<dbReference type="Proteomes" id="UP000001640">
    <property type="component" value="Chromosome 1"/>
</dbReference>
<dbReference type="PROSITE" id="PS01359">
    <property type="entry name" value="ZF_PHD_1"/>
    <property type="match status" value="1"/>
</dbReference>
<name>G0V7R6_NAUCA</name>
<dbReference type="InParanoid" id="G0V7R6"/>
<proteinExistence type="predicted"/>
<dbReference type="EMBL" id="HE576752">
    <property type="protein sequence ID" value="CCC67514.1"/>
    <property type="molecule type" value="Genomic_DNA"/>
</dbReference>
<evidence type="ECO:0000313" key="8">
    <source>
        <dbReference type="Proteomes" id="UP000001640"/>
    </source>
</evidence>
<dbReference type="eggNOG" id="KOG1844">
    <property type="taxonomic scope" value="Eukaryota"/>
</dbReference>
<dbReference type="RefSeq" id="XP_003673895.1">
    <property type="nucleotide sequence ID" value="XM_003673847.1"/>
</dbReference>
<dbReference type="Pfam" id="PF00856">
    <property type="entry name" value="SET"/>
    <property type="match status" value="1"/>
</dbReference>
<keyword evidence="2" id="KW-0863">Zinc-finger</keyword>
<keyword evidence="1" id="KW-0479">Metal-binding</keyword>
<feature type="region of interest" description="Disordered" evidence="5">
    <location>
        <begin position="1"/>
        <end position="65"/>
    </location>
</feature>
<dbReference type="GeneID" id="96900993"/>
<feature type="compositionally biased region" description="Basic and acidic residues" evidence="5">
    <location>
        <begin position="10"/>
        <end position="22"/>
    </location>
</feature>
<evidence type="ECO:0000256" key="2">
    <source>
        <dbReference type="ARBA" id="ARBA00022771"/>
    </source>
</evidence>